<evidence type="ECO:0000313" key="3">
    <source>
        <dbReference type="EMBL" id="CAF4493484.1"/>
    </source>
</evidence>
<dbReference type="Pfam" id="PF25525">
    <property type="entry name" value="Ubiquitin_PRKD1_N"/>
    <property type="match status" value="1"/>
</dbReference>
<evidence type="ECO:0000313" key="2">
    <source>
        <dbReference type="EMBL" id="CAF1648699.1"/>
    </source>
</evidence>
<feature type="domain" description="Serine/threonine-protein kinase D1-3-like ubiquitin-like" evidence="1">
    <location>
        <begin position="13"/>
        <end position="97"/>
    </location>
</feature>
<feature type="non-terminal residue" evidence="2">
    <location>
        <position position="126"/>
    </location>
</feature>
<evidence type="ECO:0000259" key="1">
    <source>
        <dbReference type="Pfam" id="PF25525"/>
    </source>
</evidence>
<dbReference type="Proteomes" id="UP000682733">
    <property type="component" value="Unassembled WGS sequence"/>
</dbReference>
<dbReference type="InterPro" id="IPR057764">
    <property type="entry name" value="Ubiquitin_PRKD1-3_N"/>
</dbReference>
<gene>
    <name evidence="2" type="ORF">OVA965_LOCUS44700</name>
    <name evidence="3" type="ORF">TMI583_LOCUS47661</name>
</gene>
<dbReference type="Proteomes" id="UP000677228">
    <property type="component" value="Unassembled WGS sequence"/>
</dbReference>
<comment type="caution">
    <text evidence="2">The sequence shown here is derived from an EMBL/GenBank/DDBJ whole genome shotgun (WGS) entry which is preliminary data.</text>
</comment>
<dbReference type="EMBL" id="CAJOBA010093276">
    <property type="protein sequence ID" value="CAF4493484.1"/>
    <property type="molecule type" value="Genomic_DNA"/>
</dbReference>
<proteinExistence type="predicted"/>
<organism evidence="2 4">
    <name type="scientific">Didymodactylos carnosus</name>
    <dbReference type="NCBI Taxonomy" id="1234261"/>
    <lineage>
        <taxon>Eukaryota</taxon>
        <taxon>Metazoa</taxon>
        <taxon>Spiralia</taxon>
        <taxon>Gnathifera</taxon>
        <taxon>Rotifera</taxon>
        <taxon>Eurotatoria</taxon>
        <taxon>Bdelloidea</taxon>
        <taxon>Philodinida</taxon>
        <taxon>Philodinidae</taxon>
        <taxon>Didymodactylos</taxon>
    </lineage>
</organism>
<feature type="non-terminal residue" evidence="2">
    <location>
        <position position="1"/>
    </location>
</feature>
<reference evidence="2" key="1">
    <citation type="submission" date="2021-02" db="EMBL/GenBank/DDBJ databases">
        <authorList>
            <person name="Nowell W R."/>
        </authorList>
    </citation>
    <scope>NUCLEOTIDE SEQUENCE</scope>
</reference>
<dbReference type="EMBL" id="CAJNOK010065236">
    <property type="protein sequence ID" value="CAF1648699.1"/>
    <property type="molecule type" value="Genomic_DNA"/>
</dbReference>
<name>A0A8S2G8C8_9BILA</name>
<accession>A0A8S2G8C8</accession>
<protein>
    <recommendedName>
        <fullName evidence="1">Serine/threonine-protein kinase D1-3-like ubiquitin-like domain-containing protein</fullName>
    </recommendedName>
</protein>
<dbReference type="AlphaFoldDB" id="A0A8S2G8C8"/>
<sequence length="126" mass="14174">SFQASKSMSKGLITIFLKFGITHRPTLINGSDPNVLNDLQDQALEVVQLALPDVETKDYRHRVKLFLISQDHSSPNLKLITRHTDLIPECSVEVIIWSIAGPSVLPREHQLHDHNYTKPTYCAACS</sequence>
<evidence type="ECO:0000313" key="4">
    <source>
        <dbReference type="Proteomes" id="UP000677228"/>
    </source>
</evidence>